<dbReference type="EMBL" id="JACMSC010000016">
    <property type="protein sequence ID" value="KAG6481228.1"/>
    <property type="molecule type" value="Genomic_DNA"/>
</dbReference>
<comment type="caution">
    <text evidence="2">The sequence shown here is derived from an EMBL/GenBank/DDBJ whole genome shotgun (WGS) entry which is preliminary data.</text>
</comment>
<organism evidence="2 3">
    <name type="scientific">Zingiber officinale</name>
    <name type="common">Ginger</name>
    <name type="synonym">Amomum zingiber</name>
    <dbReference type="NCBI Taxonomy" id="94328"/>
    <lineage>
        <taxon>Eukaryota</taxon>
        <taxon>Viridiplantae</taxon>
        <taxon>Streptophyta</taxon>
        <taxon>Embryophyta</taxon>
        <taxon>Tracheophyta</taxon>
        <taxon>Spermatophyta</taxon>
        <taxon>Magnoliopsida</taxon>
        <taxon>Liliopsida</taxon>
        <taxon>Zingiberales</taxon>
        <taxon>Zingiberaceae</taxon>
        <taxon>Zingiber</taxon>
    </lineage>
</organism>
<evidence type="ECO:0000313" key="3">
    <source>
        <dbReference type="Proteomes" id="UP000734854"/>
    </source>
</evidence>
<sequence>MALFFFTVCCKSDQTPVSLVAKAMTCFDNSVVYSSCQESYRLNAEGTINVPKEATDDYCGGPCLSETKFVLSCVDEILYTFKFYNGASVQDVKYTLDAGCGDTNNRGDFDVAEHLGDSGSHYSHGVADGYADYDDAIANKISAPINLLIIFTFVLLL</sequence>
<keyword evidence="3" id="KW-1185">Reference proteome</keyword>
<accession>A0A8J5F839</accession>
<dbReference type="AlphaFoldDB" id="A0A8J5F839"/>
<evidence type="ECO:0000259" key="1">
    <source>
        <dbReference type="Pfam" id="PF24865"/>
    </source>
</evidence>
<dbReference type="Pfam" id="PF24865">
    <property type="entry name" value="DUF7731"/>
    <property type="match status" value="1"/>
</dbReference>
<dbReference type="PANTHER" id="PTHR34366">
    <property type="entry name" value="OS07G0289901 PROTEIN-RELATED"/>
    <property type="match status" value="1"/>
</dbReference>
<feature type="domain" description="DUF7731" evidence="1">
    <location>
        <begin position="17"/>
        <end position="115"/>
    </location>
</feature>
<evidence type="ECO:0000313" key="2">
    <source>
        <dbReference type="EMBL" id="KAG6481228.1"/>
    </source>
</evidence>
<reference evidence="2 3" key="1">
    <citation type="submission" date="2020-08" db="EMBL/GenBank/DDBJ databases">
        <title>Plant Genome Project.</title>
        <authorList>
            <person name="Zhang R.-G."/>
        </authorList>
    </citation>
    <scope>NUCLEOTIDE SEQUENCE [LARGE SCALE GENOMIC DNA]</scope>
    <source>
        <tissue evidence="2">Rhizome</tissue>
    </source>
</reference>
<dbReference type="Proteomes" id="UP000734854">
    <property type="component" value="Unassembled WGS sequence"/>
</dbReference>
<protein>
    <recommendedName>
        <fullName evidence="1">DUF7731 domain-containing protein</fullName>
    </recommendedName>
</protein>
<gene>
    <name evidence="2" type="ORF">ZIOFF_057824</name>
</gene>
<name>A0A8J5F839_ZINOF</name>
<proteinExistence type="predicted"/>
<dbReference type="InterPro" id="IPR056633">
    <property type="entry name" value="DUF7731"/>
</dbReference>
<dbReference type="PANTHER" id="PTHR34366:SF2">
    <property type="entry name" value="OS07G0289901 PROTEIN"/>
    <property type="match status" value="1"/>
</dbReference>